<evidence type="ECO:0000313" key="1">
    <source>
        <dbReference type="EMBL" id="VTZ67014.1"/>
    </source>
</evidence>
<evidence type="ECO:0000313" key="2">
    <source>
        <dbReference type="Proteomes" id="UP000071118"/>
    </source>
</evidence>
<dbReference type="KEGG" id="pcb:PCHAS_0309600"/>
<keyword evidence="2" id="KW-1185">Reference proteome</keyword>
<dbReference type="VEuPathDB" id="PlasmoDB:PCHAS_0309600"/>
<dbReference type="RefSeq" id="XP_016653191.1">
    <property type="nucleotide sequence ID" value="XM_016799781.1"/>
</dbReference>
<dbReference type="EMBL" id="LK022880">
    <property type="protein sequence ID" value="VTZ67014.1"/>
    <property type="molecule type" value="Genomic_DNA"/>
</dbReference>
<dbReference type="GeneID" id="3498525"/>
<gene>
    <name evidence="1" type="ORF">PCHAS_0309600</name>
</gene>
<name>A0A4V0K2G8_PLACU</name>
<sequence>MTSNVGIISSEVLSLKWYSINNNISNKILNRFFNNSYNKFGLKVFFHSYENVTKKWKNKNKYKNYILLVKKNELHNKAHIGYRTDWEINKKHMSLVPNKYGVNFSSHTDKSFDSNKILHKVKHAKRVEQHDEERKERNDENAIRINNLCIKIYDIGKNGVKNKEEWIRYLVEYCKEEENHKFIKTKQMFMLLIGLSKLKGKINIVHYKVGYENREENKAAHISDIVDRHIEVLSKKINEMTNKQLSIFLYILEKWKKMEKYKEIVNIINDKILKKTTFKKLNVRTFCNVLHVYSKRCEMDTSDINEEQKYDVINIQINKFIAKLSNSKCSVEDMLFFLSSIDKLKIKIKEKDMIENVVKILNDNIQDTNYFIIPSLLLYLSNLNIYNEELYLKLKNIILENYCFYNSIHITNIFYAFSKFKPDFVHELFDTLSNYIMHTFLKEKEKDDKTVNEYNRAILKNTQINKNKFLKYDEQMFNIFQITNIINSCIKCDYINYNFFHDLILSSETVQEHSLDNLINFFKCISNILKRFNVHMYKYAMHFYTSEKMECAGNNSQCIQSCDPHINEKTSPKETETNTHNYKESIEHVEHVEHVENVEKLGGENKTAYSYSLMENQGYYKTVYEYFTNRYMMKNSFFIEQYNTFGGVENSTKITEPNYTEDITHTSNINLMNIFNKMRDNVSEQVRIIIENNLYDKNLQYILHNLMIFMYQSEVKYANLYTLCISILERNLFFFSINNLYLYIKIFNKAKIYNYEILHNIFEYIYNHFDKFELKKKAKIVLLSYDIFKKINEQQMQLLTNFFLDNSKFNDENKIDISKYDKLNNKHKINNSCDITQKWLLPTSTELKQNVFNTKKKSATSLYDDMHILENNELNLNDFLNNKMDVENKKTNEYQYSTLTSSDQVFLKKVEQTEVYPFNFDFNEYIKFLLILIHDVSNKIFDNKTDDKNSINISLIPLISKNEQNLVKIKNEDPVLERYSELVKQNLNKRKNLIIQIFSKIADMVGKEKKIKTDETDLYIDQVSYILYFIKLMDENLYRSIMEIEQIKKVRTNHGIIKGENVGEDPKCATLFGTTLFELKKEDMEFIASENGKKNSEHEMCYDNLFLYEDKINYRYKYKSVNDSIKNVTNNLKKMKFNEIAKFDNTNKYNFKKMNKFYKLDTYINIDILFTLEKNEKEFYHFLIFYPYELKKIITNIKKNKIIFTHSYDESFSFCTEILCIYNFLKKKHQTNFSFTILDTTSFVNFSEWKCEHVEINKKIKLVEKKQPIDPLFNQDLNIQKLKKLLEEITSL</sequence>
<accession>A0A4V0K2G8</accession>
<proteinExistence type="predicted"/>
<protein>
    <submittedName>
        <fullName evidence="1">Uncharacterized protein</fullName>
    </submittedName>
</protein>
<organism evidence="1 2">
    <name type="scientific">Plasmodium chabaudi chabaudi</name>
    <dbReference type="NCBI Taxonomy" id="31271"/>
    <lineage>
        <taxon>Eukaryota</taxon>
        <taxon>Sar</taxon>
        <taxon>Alveolata</taxon>
        <taxon>Apicomplexa</taxon>
        <taxon>Aconoidasida</taxon>
        <taxon>Haemosporida</taxon>
        <taxon>Plasmodiidae</taxon>
        <taxon>Plasmodium</taxon>
        <taxon>Plasmodium (Vinckeia)</taxon>
    </lineage>
</organism>
<dbReference type="Proteomes" id="UP000071118">
    <property type="component" value="Chromosome 3"/>
</dbReference>
<dbReference type="OrthoDB" id="371808at2759"/>
<reference evidence="1 2" key="1">
    <citation type="journal article" date="2014" name="BMC Biol.">
        <title>A comprehensive evaluation of rodent malaria parasite genomes and gene expression.</title>
        <authorList>
            <person name="Otto T.D."/>
            <person name="Bohme U."/>
            <person name="Jackson A.P."/>
            <person name="Hunt M."/>
            <person name="Franke-Fayard B."/>
            <person name="Hoeijmakers W.A."/>
            <person name="Religa A.A."/>
            <person name="Robertson L."/>
            <person name="Sanders M."/>
            <person name="Ogun S.A."/>
            <person name="Cunningham D."/>
            <person name="Erhart A."/>
            <person name="Billker O."/>
            <person name="Khan S.M."/>
            <person name="Stunnenberg H.G."/>
            <person name="Langhorne J."/>
            <person name="Holder A.A."/>
            <person name="Waters A.P."/>
            <person name="Newbold C.I."/>
            <person name="Pain A."/>
            <person name="Berriman M."/>
            <person name="Janse C.J."/>
        </authorList>
    </citation>
    <scope>NUCLEOTIDE SEQUENCE [LARGE SCALE GENOMIC DNA]</scope>
    <source>
        <strain evidence="1 2">AS</strain>
    </source>
</reference>